<dbReference type="AlphaFoldDB" id="A0A554XGR2"/>
<gene>
    <name evidence="6" type="primary">cbpA</name>
    <name evidence="6" type="ORF">Tchar_01069</name>
</gene>
<dbReference type="CDD" id="cd06257">
    <property type="entry name" value="DnaJ"/>
    <property type="match status" value="1"/>
</dbReference>
<comment type="caution">
    <text evidence="6">The sequence shown here is derived from an EMBL/GenBank/DDBJ whole genome shotgun (WGS) entry which is preliminary data.</text>
</comment>
<keyword evidence="1" id="KW-0963">Cytoplasm</keyword>
<evidence type="ECO:0000256" key="4">
    <source>
        <dbReference type="SAM" id="MobiDB-lite"/>
    </source>
</evidence>
<name>A0A554XGR2_9BURK</name>
<dbReference type="InterPro" id="IPR001623">
    <property type="entry name" value="DnaJ_domain"/>
</dbReference>
<keyword evidence="2 6" id="KW-0238">DNA-binding</keyword>
<dbReference type="FunFam" id="2.60.260.20:FF:000008">
    <property type="entry name" value="Curved DNA-binding protein"/>
    <property type="match status" value="1"/>
</dbReference>
<dbReference type="Pfam" id="PF00226">
    <property type="entry name" value="DnaJ"/>
    <property type="match status" value="1"/>
</dbReference>
<dbReference type="GO" id="GO:0051082">
    <property type="term" value="F:unfolded protein binding"/>
    <property type="evidence" value="ECO:0007669"/>
    <property type="project" value="InterPro"/>
</dbReference>
<dbReference type="EMBL" id="VJON01000012">
    <property type="protein sequence ID" value="TSE35011.1"/>
    <property type="molecule type" value="Genomic_DNA"/>
</dbReference>
<dbReference type="InterPro" id="IPR036869">
    <property type="entry name" value="J_dom_sf"/>
</dbReference>
<dbReference type="Proteomes" id="UP000318294">
    <property type="component" value="Unassembled WGS sequence"/>
</dbReference>
<dbReference type="GO" id="GO:0005737">
    <property type="term" value="C:cytoplasm"/>
    <property type="evidence" value="ECO:0007669"/>
    <property type="project" value="TreeGrafter"/>
</dbReference>
<dbReference type="InterPro" id="IPR002939">
    <property type="entry name" value="DnaJ_C"/>
</dbReference>
<evidence type="ECO:0000313" key="7">
    <source>
        <dbReference type="Proteomes" id="UP000318294"/>
    </source>
</evidence>
<dbReference type="SMART" id="SM00271">
    <property type="entry name" value="DnaJ"/>
    <property type="match status" value="1"/>
</dbReference>
<dbReference type="PROSITE" id="PS50076">
    <property type="entry name" value="DNAJ_2"/>
    <property type="match status" value="1"/>
</dbReference>
<evidence type="ECO:0000313" key="6">
    <source>
        <dbReference type="EMBL" id="TSE35011.1"/>
    </source>
</evidence>
<organism evidence="6 7">
    <name type="scientific">Tepidimonas charontis</name>
    <dbReference type="NCBI Taxonomy" id="2267262"/>
    <lineage>
        <taxon>Bacteria</taxon>
        <taxon>Pseudomonadati</taxon>
        <taxon>Pseudomonadota</taxon>
        <taxon>Betaproteobacteria</taxon>
        <taxon>Burkholderiales</taxon>
        <taxon>Tepidimonas</taxon>
    </lineage>
</organism>
<dbReference type="CDD" id="cd10747">
    <property type="entry name" value="DnaJ_C"/>
    <property type="match status" value="1"/>
</dbReference>
<evidence type="ECO:0000256" key="3">
    <source>
        <dbReference type="ARBA" id="ARBA00023186"/>
    </source>
</evidence>
<evidence type="ECO:0000256" key="2">
    <source>
        <dbReference type="ARBA" id="ARBA00023125"/>
    </source>
</evidence>
<dbReference type="GO" id="GO:0003677">
    <property type="term" value="F:DNA binding"/>
    <property type="evidence" value="ECO:0007669"/>
    <property type="project" value="UniProtKB-KW"/>
</dbReference>
<evidence type="ECO:0000256" key="1">
    <source>
        <dbReference type="ARBA" id="ARBA00022490"/>
    </source>
</evidence>
<proteinExistence type="predicted"/>
<feature type="domain" description="J" evidence="5">
    <location>
        <begin position="5"/>
        <end position="69"/>
    </location>
</feature>
<dbReference type="PRINTS" id="PR00625">
    <property type="entry name" value="JDOMAIN"/>
</dbReference>
<evidence type="ECO:0000259" key="5">
    <source>
        <dbReference type="PROSITE" id="PS50076"/>
    </source>
</evidence>
<sequence length="336" mass="36273">MQFPDYYATLGVARDASADDIKKAYRRLARKYHPDVSKEPDAAQRMAAINEANEVLSDPEKRKIYDAVGHEAWAQGARTEEAAEAARQWARRRQAAGGWTHASADDAGFAFDDGYSDFFHELFGHAARARARRTGSHATQGTRAAHHRGEDQHAEITLTLDEAYRGAQRTLTLQTVALDADGHVVPRTRTLEVKVPAGVAEGQLIRLAEQGLPSLDGGLSGDLFLRVHIRTSERARVQGRDVTLRVPVAPWEAVLGGDITVATPAGALTVHVPAGSSAGRKLRVRGKGIPGREPGDLYLELDVVAPGAVTAEQKAAWAALAKAYPGFDPRPTGSTW</sequence>
<reference evidence="6 7" key="1">
    <citation type="submission" date="2019-07" db="EMBL/GenBank/DDBJ databases">
        <title>Tepidimonas charontis SPSP-6 draft genome.</title>
        <authorList>
            <person name="Da Costa M.S."/>
            <person name="Froufe H.J.C."/>
            <person name="Egas C."/>
            <person name="Albuquerque L."/>
        </authorList>
    </citation>
    <scope>NUCLEOTIDE SEQUENCE [LARGE SCALE GENOMIC DNA]</scope>
    <source>
        <strain evidence="6 7">SPSP-6</strain>
    </source>
</reference>
<feature type="region of interest" description="Disordered" evidence="4">
    <location>
        <begin position="131"/>
        <end position="152"/>
    </location>
</feature>
<dbReference type="InterPro" id="IPR008971">
    <property type="entry name" value="HSP40/DnaJ_pept-bd"/>
</dbReference>
<dbReference type="PANTHER" id="PTHR43096:SF52">
    <property type="entry name" value="DNAJ HOMOLOG 1, MITOCHONDRIAL-RELATED"/>
    <property type="match status" value="1"/>
</dbReference>
<dbReference type="GO" id="GO:0042026">
    <property type="term" value="P:protein refolding"/>
    <property type="evidence" value="ECO:0007669"/>
    <property type="project" value="TreeGrafter"/>
</dbReference>
<accession>A0A554XGR2</accession>
<dbReference type="SUPFAM" id="SSF49493">
    <property type="entry name" value="HSP40/DnaJ peptide-binding domain"/>
    <property type="match status" value="2"/>
</dbReference>
<dbReference type="Pfam" id="PF01556">
    <property type="entry name" value="DnaJ_C"/>
    <property type="match status" value="1"/>
</dbReference>
<keyword evidence="3" id="KW-0143">Chaperone</keyword>
<protein>
    <submittedName>
        <fullName evidence="6">Curved DNA-binding protein</fullName>
    </submittedName>
</protein>
<keyword evidence="7" id="KW-1185">Reference proteome</keyword>
<dbReference type="OrthoDB" id="9779889at2"/>
<dbReference type="SUPFAM" id="SSF46565">
    <property type="entry name" value="Chaperone J-domain"/>
    <property type="match status" value="1"/>
</dbReference>
<dbReference type="Gene3D" id="2.60.260.20">
    <property type="entry name" value="Urease metallochaperone UreE, N-terminal domain"/>
    <property type="match status" value="2"/>
</dbReference>
<dbReference type="Gene3D" id="1.10.287.110">
    <property type="entry name" value="DnaJ domain"/>
    <property type="match status" value="1"/>
</dbReference>
<dbReference type="RefSeq" id="WP_144328046.1">
    <property type="nucleotide sequence ID" value="NZ_VJON01000012.1"/>
</dbReference>
<dbReference type="PANTHER" id="PTHR43096">
    <property type="entry name" value="DNAJ HOMOLOG 1, MITOCHONDRIAL-RELATED"/>
    <property type="match status" value="1"/>
</dbReference>